<dbReference type="RefSeq" id="XP_066699058.1">
    <property type="nucleotide sequence ID" value="XM_066842946.1"/>
</dbReference>
<dbReference type="GeneID" id="92076008"/>
<protein>
    <submittedName>
        <fullName evidence="1">Uncharacterized protein</fullName>
    </submittedName>
</protein>
<gene>
    <name evidence="1" type="ORF">PG986_006724</name>
</gene>
<evidence type="ECO:0000313" key="2">
    <source>
        <dbReference type="Proteomes" id="UP001391051"/>
    </source>
</evidence>
<organism evidence="1 2">
    <name type="scientific">Apiospora aurea</name>
    <dbReference type="NCBI Taxonomy" id="335848"/>
    <lineage>
        <taxon>Eukaryota</taxon>
        <taxon>Fungi</taxon>
        <taxon>Dikarya</taxon>
        <taxon>Ascomycota</taxon>
        <taxon>Pezizomycotina</taxon>
        <taxon>Sordariomycetes</taxon>
        <taxon>Xylariomycetidae</taxon>
        <taxon>Amphisphaeriales</taxon>
        <taxon>Apiosporaceae</taxon>
        <taxon>Apiospora</taxon>
    </lineage>
</organism>
<accession>A0ABR1QAI8</accession>
<sequence length="98" mass="10754">MGGFTTASIFAAKIATSSEVLISSPSCGVRGNDRPLPDDQWQRDVQYWFQVSLAAWQKGFVDSAAGVSNPDVASWVQAPNNTEEYKMCESQFATQLYP</sequence>
<reference evidence="1 2" key="1">
    <citation type="submission" date="2023-01" db="EMBL/GenBank/DDBJ databases">
        <title>Analysis of 21 Apiospora genomes using comparative genomics revels a genus with tremendous synthesis potential of carbohydrate active enzymes and secondary metabolites.</title>
        <authorList>
            <person name="Sorensen T."/>
        </authorList>
    </citation>
    <scope>NUCLEOTIDE SEQUENCE [LARGE SCALE GENOMIC DNA]</scope>
    <source>
        <strain evidence="1 2">CBS 24483</strain>
    </source>
</reference>
<dbReference type="EMBL" id="JAQQWE010000005">
    <property type="protein sequence ID" value="KAK7950996.1"/>
    <property type="molecule type" value="Genomic_DNA"/>
</dbReference>
<name>A0ABR1QAI8_9PEZI</name>
<comment type="caution">
    <text evidence="1">The sequence shown here is derived from an EMBL/GenBank/DDBJ whole genome shotgun (WGS) entry which is preliminary data.</text>
</comment>
<keyword evidence="2" id="KW-1185">Reference proteome</keyword>
<dbReference type="Proteomes" id="UP001391051">
    <property type="component" value="Unassembled WGS sequence"/>
</dbReference>
<proteinExistence type="predicted"/>
<evidence type="ECO:0000313" key="1">
    <source>
        <dbReference type="EMBL" id="KAK7950996.1"/>
    </source>
</evidence>